<evidence type="ECO:0000313" key="2">
    <source>
        <dbReference type="Proteomes" id="UP000324222"/>
    </source>
</evidence>
<dbReference type="EMBL" id="VSRR010001022">
    <property type="protein sequence ID" value="MPC21823.1"/>
    <property type="molecule type" value="Genomic_DNA"/>
</dbReference>
<organism evidence="1 2">
    <name type="scientific">Portunus trituberculatus</name>
    <name type="common">Swimming crab</name>
    <name type="synonym">Neptunus trituberculatus</name>
    <dbReference type="NCBI Taxonomy" id="210409"/>
    <lineage>
        <taxon>Eukaryota</taxon>
        <taxon>Metazoa</taxon>
        <taxon>Ecdysozoa</taxon>
        <taxon>Arthropoda</taxon>
        <taxon>Crustacea</taxon>
        <taxon>Multicrustacea</taxon>
        <taxon>Malacostraca</taxon>
        <taxon>Eumalacostraca</taxon>
        <taxon>Eucarida</taxon>
        <taxon>Decapoda</taxon>
        <taxon>Pleocyemata</taxon>
        <taxon>Brachyura</taxon>
        <taxon>Eubrachyura</taxon>
        <taxon>Portunoidea</taxon>
        <taxon>Portunidae</taxon>
        <taxon>Portuninae</taxon>
        <taxon>Portunus</taxon>
    </lineage>
</organism>
<dbReference type="AlphaFoldDB" id="A0A5B7DL06"/>
<evidence type="ECO:0000313" key="1">
    <source>
        <dbReference type="EMBL" id="MPC21823.1"/>
    </source>
</evidence>
<name>A0A5B7DL06_PORTR</name>
<keyword evidence="2" id="KW-1185">Reference proteome</keyword>
<gene>
    <name evidence="1" type="ORF">E2C01_014823</name>
</gene>
<accession>A0A5B7DL06</accession>
<protein>
    <submittedName>
        <fullName evidence="1">Uncharacterized protein</fullName>
    </submittedName>
</protein>
<proteinExistence type="predicted"/>
<sequence length="134" mass="14786">MSTGETDEHSTEGLVCITGANRDATPQVWLVETIVLATDRANDGIRSVTKHERSSKKFESQKVSSVCVPSNIVTENEDDVNSSIRELLERRLGEATPSLACFACRHLNTMTADTHTTLSFCPLHLYTCVLQCRS</sequence>
<dbReference type="Proteomes" id="UP000324222">
    <property type="component" value="Unassembled WGS sequence"/>
</dbReference>
<comment type="caution">
    <text evidence="1">The sequence shown here is derived from an EMBL/GenBank/DDBJ whole genome shotgun (WGS) entry which is preliminary data.</text>
</comment>
<reference evidence="1 2" key="1">
    <citation type="submission" date="2019-05" db="EMBL/GenBank/DDBJ databases">
        <title>Another draft genome of Portunus trituberculatus and its Hox gene families provides insights of decapod evolution.</title>
        <authorList>
            <person name="Jeong J.-H."/>
            <person name="Song I."/>
            <person name="Kim S."/>
            <person name="Choi T."/>
            <person name="Kim D."/>
            <person name="Ryu S."/>
            <person name="Kim W."/>
        </authorList>
    </citation>
    <scope>NUCLEOTIDE SEQUENCE [LARGE SCALE GENOMIC DNA]</scope>
    <source>
        <tissue evidence="1">Muscle</tissue>
    </source>
</reference>